<reference evidence="1 2" key="1">
    <citation type="submission" date="2022-12" db="EMBL/GenBank/DDBJ databases">
        <title>Chromosome-scale assembly of the Ensete ventricosum genome.</title>
        <authorList>
            <person name="Dussert Y."/>
            <person name="Stocks J."/>
            <person name="Wendawek A."/>
            <person name="Woldeyes F."/>
            <person name="Nichols R.A."/>
            <person name="Borrell J.S."/>
        </authorList>
    </citation>
    <scope>NUCLEOTIDE SEQUENCE [LARGE SCALE GENOMIC DNA]</scope>
    <source>
        <strain evidence="2">cv. Maze</strain>
        <tissue evidence="1">Seeds</tissue>
    </source>
</reference>
<keyword evidence="2" id="KW-1185">Reference proteome</keyword>
<dbReference type="EMBL" id="JAQQAF010000002">
    <property type="protein sequence ID" value="KAJ8506742.1"/>
    <property type="molecule type" value="Genomic_DNA"/>
</dbReference>
<sequence length="66" mass="7597">MRGLLFFDRTGQRLRLLGLLSRHRLNLGKSSMRSKSVTFLLPVRLVDLSTSDFFMVWRKKGKGGSK</sequence>
<organism evidence="1 2">
    <name type="scientific">Ensete ventricosum</name>
    <name type="common">Abyssinian banana</name>
    <name type="synonym">Musa ensete</name>
    <dbReference type="NCBI Taxonomy" id="4639"/>
    <lineage>
        <taxon>Eukaryota</taxon>
        <taxon>Viridiplantae</taxon>
        <taxon>Streptophyta</taxon>
        <taxon>Embryophyta</taxon>
        <taxon>Tracheophyta</taxon>
        <taxon>Spermatophyta</taxon>
        <taxon>Magnoliopsida</taxon>
        <taxon>Liliopsida</taxon>
        <taxon>Zingiberales</taxon>
        <taxon>Musaceae</taxon>
        <taxon>Ensete</taxon>
    </lineage>
</organism>
<protein>
    <submittedName>
        <fullName evidence="1">Uncharacterized protein</fullName>
    </submittedName>
</protein>
<evidence type="ECO:0000313" key="2">
    <source>
        <dbReference type="Proteomes" id="UP001222027"/>
    </source>
</evidence>
<comment type="caution">
    <text evidence="1">The sequence shown here is derived from an EMBL/GenBank/DDBJ whole genome shotgun (WGS) entry which is preliminary data.</text>
</comment>
<proteinExistence type="predicted"/>
<dbReference type="AlphaFoldDB" id="A0AAV8Q7L6"/>
<gene>
    <name evidence="1" type="ORF">OPV22_007628</name>
</gene>
<dbReference type="Proteomes" id="UP001222027">
    <property type="component" value="Unassembled WGS sequence"/>
</dbReference>
<accession>A0AAV8Q7L6</accession>
<name>A0AAV8Q7L6_ENSVE</name>
<evidence type="ECO:0000313" key="1">
    <source>
        <dbReference type="EMBL" id="KAJ8506742.1"/>
    </source>
</evidence>